<dbReference type="STRING" id="1203610.HMPREF1536_00392"/>
<dbReference type="HOGENOM" id="CLU_017584_0_6_10"/>
<proteinExistence type="inferred from homology"/>
<dbReference type="Proteomes" id="UP000033035">
    <property type="component" value="Unassembled WGS sequence"/>
</dbReference>
<evidence type="ECO:0000313" key="8">
    <source>
        <dbReference type="EMBL" id="KKB60511.1"/>
    </source>
</evidence>
<evidence type="ECO:0000256" key="4">
    <source>
        <dbReference type="ARBA" id="ARBA00022576"/>
    </source>
</evidence>
<dbReference type="Pfam" id="PF00155">
    <property type="entry name" value="Aminotran_1_2"/>
    <property type="match status" value="1"/>
</dbReference>
<dbReference type="PANTHER" id="PTHR42790">
    <property type="entry name" value="AMINOTRANSFERASE"/>
    <property type="match status" value="1"/>
</dbReference>
<dbReference type="InterPro" id="IPR050859">
    <property type="entry name" value="Class-I_PLP-dep_aminotransf"/>
</dbReference>
<dbReference type="InterPro" id="IPR004839">
    <property type="entry name" value="Aminotransferase_I/II_large"/>
</dbReference>
<comment type="cofactor">
    <cofactor evidence="1">
        <name>pyridoxal 5'-phosphate</name>
        <dbReference type="ChEBI" id="CHEBI:597326"/>
    </cofactor>
</comment>
<dbReference type="InterPro" id="IPR015422">
    <property type="entry name" value="PyrdxlP-dep_Trfase_small"/>
</dbReference>
<comment type="caution">
    <text evidence="8">The sequence shown here is derived from an EMBL/GenBank/DDBJ whole genome shotgun (WGS) entry which is preliminary data.</text>
</comment>
<evidence type="ECO:0000256" key="3">
    <source>
        <dbReference type="ARBA" id="ARBA00011738"/>
    </source>
</evidence>
<keyword evidence="9" id="KW-1185">Reference proteome</keyword>
<accession>A0A0F5JRU7</accession>
<dbReference type="GO" id="GO:0030170">
    <property type="term" value="F:pyridoxal phosphate binding"/>
    <property type="evidence" value="ECO:0007669"/>
    <property type="project" value="InterPro"/>
</dbReference>
<evidence type="ECO:0000313" key="9">
    <source>
        <dbReference type="Proteomes" id="UP000033035"/>
    </source>
</evidence>
<dbReference type="Gene3D" id="3.90.1150.10">
    <property type="entry name" value="Aspartate Aminotransferase, domain 1"/>
    <property type="match status" value="1"/>
</dbReference>
<keyword evidence="6" id="KW-0663">Pyridoxal phosphate</keyword>
<dbReference type="GO" id="GO:1901605">
    <property type="term" value="P:alpha-amino acid metabolic process"/>
    <property type="evidence" value="ECO:0007669"/>
    <property type="project" value="TreeGrafter"/>
</dbReference>
<dbReference type="InterPro" id="IPR015424">
    <property type="entry name" value="PyrdxlP-dep_Trfase"/>
</dbReference>
<evidence type="ECO:0000259" key="7">
    <source>
        <dbReference type="Pfam" id="PF00155"/>
    </source>
</evidence>
<dbReference type="AlphaFoldDB" id="A0A0F5JRU7"/>
<dbReference type="CDD" id="cd00609">
    <property type="entry name" value="AAT_like"/>
    <property type="match status" value="1"/>
</dbReference>
<dbReference type="Gene3D" id="3.40.640.10">
    <property type="entry name" value="Type I PLP-dependent aspartate aminotransferase-like (Major domain)"/>
    <property type="match status" value="1"/>
</dbReference>
<comment type="subunit">
    <text evidence="3">Homodimer.</text>
</comment>
<feature type="domain" description="Aminotransferase class I/classII large" evidence="7">
    <location>
        <begin position="57"/>
        <end position="387"/>
    </location>
</feature>
<sequence length="399" mass="45115">MMKLGFAKRMSYIKASEIREILKVTEHEEVISFAGGLPAPELFPINEIDEVNRIVLREAGTKALQYTTTEGCPPLREWIAARMNERLGTAFDKDNILITHGSQQGLDLSGKVFLDEGDIVLCESPTYLAAISAFKAYGCNFIEIPTDEEGMDMGALEEVLSSTPNIKLIYVIPTFQNPTGKTWSLERRRKLAEVSSKYSVAVIEDNPYGELRFEGEHLPSVKSFDTDGNILCTGSFSKIFCPGFRIGWIAGDKDIIRKYVLVKQGTDLQCNTIAQMTIAEYLKRYDIDKHIGRIVEVYKKRRDVALRCIELYFPANIKFTHPEGGLFTWIELPEGIPAREILESCLERKIAFVPGGSFFPNGNRENTFRINYSNMPEERIEKGLKVIGEVVKEYIARLQ</sequence>
<name>A0A0F5JRU7_9BACT</name>
<evidence type="ECO:0000256" key="6">
    <source>
        <dbReference type="ARBA" id="ARBA00022898"/>
    </source>
</evidence>
<dbReference type="EMBL" id="AQHW01000002">
    <property type="protein sequence ID" value="KKB60511.1"/>
    <property type="molecule type" value="Genomic_DNA"/>
</dbReference>
<keyword evidence="5" id="KW-0808">Transferase</keyword>
<organism evidence="8 9">
    <name type="scientific">Parabacteroides gordonii MS-1 = DSM 23371</name>
    <dbReference type="NCBI Taxonomy" id="1203610"/>
    <lineage>
        <taxon>Bacteria</taxon>
        <taxon>Pseudomonadati</taxon>
        <taxon>Bacteroidota</taxon>
        <taxon>Bacteroidia</taxon>
        <taxon>Bacteroidales</taxon>
        <taxon>Tannerellaceae</taxon>
        <taxon>Parabacteroides</taxon>
    </lineage>
</organism>
<protein>
    <recommendedName>
        <fullName evidence="7">Aminotransferase class I/classII large domain-containing protein</fullName>
    </recommendedName>
</protein>
<keyword evidence="4" id="KW-0032">Aminotransferase</keyword>
<evidence type="ECO:0000256" key="1">
    <source>
        <dbReference type="ARBA" id="ARBA00001933"/>
    </source>
</evidence>
<dbReference type="FunFam" id="3.40.640.10:FF:000053">
    <property type="entry name" value="Aminotransferase, class I"/>
    <property type="match status" value="1"/>
</dbReference>
<comment type="similarity">
    <text evidence="2">Belongs to the class-I pyridoxal-phosphate-dependent aminotransferase family.</text>
</comment>
<dbReference type="SUPFAM" id="SSF53383">
    <property type="entry name" value="PLP-dependent transferases"/>
    <property type="match status" value="1"/>
</dbReference>
<dbReference type="InterPro" id="IPR015421">
    <property type="entry name" value="PyrdxlP-dep_Trfase_major"/>
</dbReference>
<gene>
    <name evidence="8" type="ORF">HMPREF1536_00392</name>
</gene>
<evidence type="ECO:0000256" key="5">
    <source>
        <dbReference type="ARBA" id="ARBA00022679"/>
    </source>
</evidence>
<dbReference type="PATRIC" id="fig|1203610.3.peg.411"/>
<dbReference type="GO" id="GO:0008483">
    <property type="term" value="F:transaminase activity"/>
    <property type="evidence" value="ECO:0007669"/>
    <property type="project" value="UniProtKB-KW"/>
</dbReference>
<dbReference type="PANTHER" id="PTHR42790:SF19">
    <property type="entry name" value="KYNURENINE_ALPHA-AMINOADIPATE AMINOTRANSFERASE, MITOCHONDRIAL"/>
    <property type="match status" value="1"/>
</dbReference>
<reference evidence="8 9" key="1">
    <citation type="submission" date="2013-04" db="EMBL/GenBank/DDBJ databases">
        <title>The Genome Sequence of Parabacteroides gordonii DSM 23371.</title>
        <authorList>
            <consortium name="The Broad Institute Genomics Platform"/>
            <person name="Earl A."/>
            <person name="Ward D."/>
            <person name="Feldgarden M."/>
            <person name="Gevers D."/>
            <person name="Martens E."/>
            <person name="Sakamoto M."/>
            <person name="Benno Y."/>
            <person name="Suzuki N."/>
            <person name="Matsunaga N."/>
            <person name="Koshihara K."/>
            <person name="Seki M."/>
            <person name="Komiya H."/>
            <person name="Walker B."/>
            <person name="Young S."/>
            <person name="Zeng Q."/>
            <person name="Gargeya S."/>
            <person name="Fitzgerald M."/>
            <person name="Haas B."/>
            <person name="Abouelleil A."/>
            <person name="Allen A.W."/>
            <person name="Alvarado L."/>
            <person name="Arachchi H.M."/>
            <person name="Berlin A.M."/>
            <person name="Chapman S.B."/>
            <person name="Gainer-Dewar J."/>
            <person name="Goldberg J."/>
            <person name="Griggs A."/>
            <person name="Gujja S."/>
            <person name="Hansen M."/>
            <person name="Howarth C."/>
            <person name="Imamovic A."/>
            <person name="Ireland A."/>
            <person name="Larimer J."/>
            <person name="McCowan C."/>
            <person name="Murphy C."/>
            <person name="Pearson M."/>
            <person name="Poon T.W."/>
            <person name="Priest M."/>
            <person name="Roberts A."/>
            <person name="Saif S."/>
            <person name="Shea T."/>
            <person name="Sisk P."/>
            <person name="Sykes S."/>
            <person name="Wortman J."/>
            <person name="Nusbaum C."/>
            <person name="Birren B."/>
        </authorList>
    </citation>
    <scope>NUCLEOTIDE SEQUENCE [LARGE SCALE GENOMIC DNA]</scope>
    <source>
        <strain evidence="8 9">MS-1</strain>
    </source>
</reference>
<evidence type="ECO:0000256" key="2">
    <source>
        <dbReference type="ARBA" id="ARBA00007441"/>
    </source>
</evidence>